<feature type="transmembrane region" description="Helical" evidence="1">
    <location>
        <begin position="12"/>
        <end position="34"/>
    </location>
</feature>
<evidence type="ECO:0000313" key="3">
    <source>
        <dbReference type="EMBL" id="EIW84590.1"/>
    </source>
</evidence>
<keyword evidence="1" id="KW-1133">Transmembrane helix</keyword>
<dbReference type="OMA" id="TFSTICE"/>
<sequence length="269" mass="29384">MVAHAGLSYGALLIGVTVNAALYGVSAVQVFTYFNAYKSHDDSKWIALVVLVILSLDTFSTICESLYAYNALVSDFGQPSELLQSNWEFFILPAITAITSTLVQGFLAWRIQVLTRNRWVVGLIGVVAFVSLLGGIGSTIATDRVRTFFYFRQFEPVVVVWLGSAVLGNLLITFVMIKALRAHKTGFADTDTVIRKVTVLVANTGLITAAWTLVDLVLYVVYANGTHFAINLSLGRLYSNSLMLTLNARKKPAQDGNFAVIQFSARGKA</sequence>
<feature type="transmembrane region" description="Helical" evidence="1">
    <location>
        <begin position="119"/>
        <end position="138"/>
    </location>
</feature>
<comment type="caution">
    <text evidence="3">The sequence shown here is derived from an EMBL/GenBank/DDBJ whole genome shotgun (WGS) entry which is preliminary data.</text>
</comment>
<name>A0A5M3MZL4_CONPW</name>
<dbReference type="PANTHER" id="PTHR40465:SF1">
    <property type="entry name" value="DUF6534 DOMAIN-CONTAINING PROTEIN"/>
    <property type="match status" value="1"/>
</dbReference>
<dbReference type="GeneID" id="19198250"/>
<protein>
    <recommendedName>
        <fullName evidence="2">DUF6534 domain-containing protein</fullName>
    </recommendedName>
</protein>
<dbReference type="KEGG" id="cput:CONPUDRAFT_100794"/>
<feature type="transmembrane region" description="Helical" evidence="1">
    <location>
        <begin position="197"/>
        <end position="222"/>
    </location>
</feature>
<dbReference type="RefSeq" id="XP_007766250.1">
    <property type="nucleotide sequence ID" value="XM_007768060.1"/>
</dbReference>
<dbReference type="Pfam" id="PF20152">
    <property type="entry name" value="DUF6534"/>
    <property type="match status" value="1"/>
</dbReference>
<keyword evidence="4" id="KW-1185">Reference proteome</keyword>
<evidence type="ECO:0000259" key="2">
    <source>
        <dbReference type="Pfam" id="PF20152"/>
    </source>
</evidence>
<accession>A0A5M3MZL4</accession>
<evidence type="ECO:0000256" key="1">
    <source>
        <dbReference type="SAM" id="Phobius"/>
    </source>
</evidence>
<feature type="transmembrane region" description="Helical" evidence="1">
    <location>
        <begin position="46"/>
        <end position="69"/>
    </location>
</feature>
<dbReference type="InterPro" id="IPR045339">
    <property type="entry name" value="DUF6534"/>
</dbReference>
<proteinExistence type="predicted"/>
<dbReference type="OrthoDB" id="3265526at2759"/>
<dbReference type="Proteomes" id="UP000053558">
    <property type="component" value="Unassembled WGS sequence"/>
</dbReference>
<keyword evidence="1" id="KW-0472">Membrane</keyword>
<organism evidence="3 4">
    <name type="scientific">Coniophora puteana (strain RWD-64-598)</name>
    <name type="common">Brown rot fungus</name>
    <dbReference type="NCBI Taxonomy" id="741705"/>
    <lineage>
        <taxon>Eukaryota</taxon>
        <taxon>Fungi</taxon>
        <taxon>Dikarya</taxon>
        <taxon>Basidiomycota</taxon>
        <taxon>Agaricomycotina</taxon>
        <taxon>Agaricomycetes</taxon>
        <taxon>Agaricomycetidae</taxon>
        <taxon>Boletales</taxon>
        <taxon>Coniophorineae</taxon>
        <taxon>Coniophoraceae</taxon>
        <taxon>Coniophora</taxon>
    </lineage>
</organism>
<feature type="domain" description="DUF6534" evidence="2">
    <location>
        <begin position="166"/>
        <end position="250"/>
    </location>
</feature>
<evidence type="ECO:0000313" key="4">
    <source>
        <dbReference type="Proteomes" id="UP000053558"/>
    </source>
</evidence>
<keyword evidence="1" id="KW-0812">Transmembrane</keyword>
<dbReference type="AlphaFoldDB" id="A0A5M3MZL4"/>
<reference evidence="4" key="1">
    <citation type="journal article" date="2012" name="Science">
        <title>The Paleozoic origin of enzymatic lignin decomposition reconstructed from 31 fungal genomes.</title>
        <authorList>
            <person name="Floudas D."/>
            <person name="Binder M."/>
            <person name="Riley R."/>
            <person name="Barry K."/>
            <person name="Blanchette R.A."/>
            <person name="Henrissat B."/>
            <person name="Martinez A.T."/>
            <person name="Otillar R."/>
            <person name="Spatafora J.W."/>
            <person name="Yadav J.S."/>
            <person name="Aerts A."/>
            <person name="Benoit I."/>
            <person name="Boyd A."/>
            <person name="Carlson A."/>
            <person name="Copeland A."/>
            <person name="Coutinho P.M."/>
            <person name="de Vries R.P."/>
            <person name="Ferreira P."/>
            <person name="Findley K."/>
            <person name="Foster B."/>
            <person name="Gaskell J."/>
            <person name="Glotzer D."/>
            <person name="Gorecki P."/>
            <person name="Heitman J."/>
            <person name="Hesse C."/>
            <person name="Hori C."/>
            <person name="Igarashi K."/>
            <person name="Jurgens J.A."/>
            <person name="Kallen N."/>
            <person name="Kersten P."/>
            <person name="Kohler A."/>
            <person name="Kuees U."/>
            <person name="Kumar T.K.A."/>
            <person name="Kuo A."/>
            <person name="LaButti K."/>
            <person name="Larrondo L.F."/>
            <person name="Lindquist E."/>
            <person name="Ling A."/>
            <person name="Lombard V."/>
            <person name="Lucas S."/>
            <person name="Lundell T."/>
            <person name="Martin R."/>
            <person name="McLaughlin D.J."/>
            <person name="Morgenstern I."/>
            <person name="Morin E."/>
            <person name="Murat C."/>
            <person name="Nagy L.G."/>
            <person name="Nolan M."/>
            <person name="Ohm R.A."/>
            <person name="Patyshakuliyeva A."/>
            <person name="Rokas A."/>
            <person name="Ruiz-Duenas F.J."/>
            <person name="Sabat G."/>
            <person name="Salamov A."/>
            <person name="Samejima M."/>
            <person name="Schmutz J."/>
            <person name="Slot J.C."/>
            <person name="St John F."/>
            <person name="Stenlid J."/>
            <person name="Sun H."/>
            <person name="Sun S."/>
            <person name="Syed K."/>
            <person name="Tsang A."/>
            <person name="Wiebenga A."/>
            <person name="Young D."/>
            <person name="Pisabarro A."/>
            <person name="Eastwood D.C."/>
            <person name="Martin F."/>
            <person name="Cullen D."/>
            <person name="Grigoriev I.V."/>
            <person name="Hibbett D.S."/>
        </authorList>
    </citation>
    <scope>NUCLEOTIDE SEQUENCE [LARGE SCALE GENOMIC DNA]</scope>
    <source>
        <strain evidence="4">RWD-64-598 SS2</strain>
    </source>
</reference>
<feature type="transmembrane region" description="Helical" evidence="1">
    <location>
        <begin position="89"/>
        <end position="107"/>
    </location>
</feature>
<gene>
    <name evidence="3" type="ORF">CONPUDRAFT_100794</name>
</gene>
<feature type="transmembrane region" description="Helical" evidence="1">
    <location>
        <begin position="158"/>
        <end position="177"/>
    </location>
</feature>
<dbReference type="PANTHER" id="PTHR40465">
    <property type="entry name" value="CHROMOSOME 1, WHOLE GENOME SHOTGUN SEQUENCE"/>
    <property type="match status" value="1"/>
</dbReference>
<dbReference type="EMBL" id="JH711575">
    <property type="protein sequence ID" value="EIW84590.1"/>
    <property type="molecule type" value="Genomic_DNA"/>
</dbReference>